<evidence type="ECO:0000256" key="4">
    <source>
        <dbReference type="ARBA" id="ARBA00022548"/>
    </source>
</evidence>
<evidence type="ECO:0000256" key="8">
    <source>
        <dbReference type="ARBA" id="ARBA00022857"/>
    </source>
</evidence>
<evidence type="ECO:0000256" key="21">
    <source>
        <dbReference type="SAM" id="Phobius"/>
    </source>
</evidence>
<keyword evidence="10 21" id="KW-1133">Transmembrane helix</keyword>
<feature type="transmembrane region" description="Helical" evidence="21">
    <location>
        <begin position="275"/>
        <end position="295"/>
    </location>
</feature>
<feature type="transmembrane region" description="Helical" evidence="21">
    <location>
        <begin position="155"/>
        <end position="174"/>
    </location>
</feature>
<keyword evidence="8" id="KW-0521">NADP</keyword>
<organism evidence="22">
    <name type="scientific">Tetraselmis sp. GSL018</name>
    <dbReference type="NCBI Taxonomy" id="582737"/>
    <lineage>
        <taxon>Eukaryota</taxon>
        <taxon>Viridiplantae</taxon>
        <taxon>Chlorophyta</taxon>
        <taxon>core chlorophytes</taxon>
        <taxon>Chlorodendrophyceae</taxon>
        <taxon>Chlorodendrales</taxon>
        <taxon>Chlorodendraceae</taxon>
        <taxon>Tetraselmis</taxon>
    </lineage>
</organism>
<evidence type="ECO:0000256" key="14">
    <source>
        <dbReference type="ARBA" id="ARBA00023136"/>
    </source>
</evidence>
<evidence type="ECO:0000256" key="12">
    <source>
        <dbReference type="ARBA" id="ARBA00023011"/>
    </source>
</evidence>
<evidence type="ECO:0000256" key="5">
    <source>
        <dbReference type="ARBA" id="ARBA00022692"/>
    </source>
</evidence>
<dbReference type="EMBL" id="GBEZ01006640">
    <property type="protein sequence ID" value="JAC78771.1"/>
    <property type="molecule type" value="Transcribed_RNA"/>
</dbReference>
<keyword evidence="7" id="KW-0256">Endoplasmic reticulum</keyword>
<dbReference type="AlphaFoldDB" id="A0A061S7K6"/>
<feature type="transmembrane region" description="Helical" evidence="21">
    <location>
        <begin position="114"/>
        <end position="134"/>
    </location>
</feature>
<feature type="transmembrane region" description="Helical" evidence="21">
    <location>
        <begin position="186"/>
        <end position="203"/>
    </location>
</feature>
<dbReference type="PANTHER" id="PTHR21257:SF38">
    <property type="entry name" value="7-DEHYDROCHOLESTEROL REDUCTASE"/>
    <property type="match status" value="1"/>
</dbReference>
<dbReference type="InterPro" id="IPR018083">
    <property type="entry name" value="Sterol_reductase_CS"/>
</dbReference>
<feature type="transmembrane region" description="Helical" evidence="21">
    <location>
        <begin position="336"/>
        <end position="357"/>
    </location>
</feature>
<comment type="subcellular location">
    <subcellularLocation>
        <location evidence="1">Endoplasmic reticulum membrane</location>
        <topology evidence="1">Multi-pass membrane protein</topology>
    </subcellularLocation>
</comment>
<accession>A0A061S7K6</accession>
<keyword evidence="11" id="KW-0560">Oxidoreductase</keyword>
<dbReference type="InterPro" id="IPR001171">
    <property type="entry name" value="ERG24_DHCR-like"/>
</dbReference>
<evidence type="ECO:0000256" key="17">
    <source>
        <dbReference type="ARBA" id="ARBA00038851"/>
    </source>
</evidence>
<evidence type="ECO:0000256" key="3">
    <source>
        <dbReference type="ARBA" id="ARBA00022516"/>
    </source>
</evidence>
<dbReference type="GO" id="GO:0047598">
    <property type="term" value="F:7-dehydrocholesterol reductase activity"/>
    <property type="evidence" value="ECO:0007669"/>
    <property type="project" value="UniProtKB-EC"/>
</dbReference>
<dbReference type="GO" id="GO:0016132">
    <property type="term" value="P:brassinosteroid biosynthetic process"/>
    <property type="evidence" value="ECO:0007669"/>
    <property type="project" value="TreeGrafter"/>
</dbReference>
<keyword evidence="13" id="KW-0443">Lipid metabolism</keyword>
<sequence length="480" mass="53454">MKRASKTPDTASKGREPLSEPHTNGVAKASNKTSWAESNGIGDRDGFMGLSGAAGHAVALLGTVVLLVGCPAFVFVLWYINCRLDGSVSEFVALAAREGAVGLWQRWPTPTAEAWAIIGTFGAVEAFLQLALPGKKFLGPVSPKGNVPVYKANGMQAYVTTLVLFFAVWGSGIYNPARVYDLMGEILAALNIFSLLFCLFLNIKGHVAPSSTDSGSTGSLLYDYYWGMELYPRIGRSFDIKTWTNCRVGMMGWGILILCYAAKQVEEAGFLSDSMAVSVILMHVYIAKFFWWETGYWKTMDIMHDRAGYYICWGCLVWIPSMYTSPTMFLVKHPMVLGPTLTGAVLAAGLLCIYINYDADRQRQVFRESNGKALIWGRKPKKIEAQYTTADGQTKTSLLLVSGWWGVSRHFHYLPEILASVFWSVPAQTDYAMAYLYSAYLTILLVDRAFRDDLRCASKYGKHWVEYCRQVPHKIVPYIF</sequence>
<evidence type="ECO:0000256" key="7">
    <source>
        <dbReference type="ARBA" id="ARBA00022824"/>
    </source>
</evidence>
<keyword evidence="5 21" id="KW-0812">Transmembrane</keyword>
<evidence type="ECO:0000256" key="11">
    <source>
        <dbReference type="ARBA" id="ARBA00023002"/>
    </source>
</evidence>
<keyword evidence="6" id="KW-0152">Cholesterol biosynthesis</keyword>
<comment type="similarity">
    <text evidence="2">Belongs to the ERG4/ERG24 family.</text>
</comment>
<keyword evidence="4" id="KW-0153">Cholesterol metabolism</keyword>
<feature type="region of interest" description="Disordered" evidence="20">
    <location>
        <begin position="1"/>
        <end position="35"/>
    </location>
</feature>
<dbReference type="PANTHER" id="PTHR21257">
    <property type="entry name" value="DELTA(14)-STEROL REDUCTASE"/>
    <property type="match status" value="1"/>
</dbReference>
<dbReference type="Gene3D" id="1.20.120.1630">
    <property type="match status" value="1"/>
</dbReference>
<evidence type="ECO:0000313" key="22">
    <source>
        <dbReference type="EMBL" id="JAC78771.1"/>
    </source>
</evidence>
<keyword evidence="9" id="KW-0752">Steroid biosynthesis</keyword>
<keyword evidence="12" id="KW-0756">Sterol biosynthesis</keyword>
<feature type="transmembrane region" description="Helical" evidence="21">
    <location>
        <begin position="307"/>
        <end position="324"/>
    </location>
</feature>
<gene>
    <name evidence="22" type="primary">DHCR7</name>
    <name evidence="22" type="ORF">TSPGSL018_14335</name>
</gene>
<evidence type="ECO:0000256" key="15">
    <source>
        <dbReference type="ARBA" id="ARBA00023166"/>
    </source>
</evidence>
<keyword evidence="14 21" id="KW-0472">Membrane</keyword>
<evidence type="ECO:0000256" key="19">
    <source>
        <dbReference type="ARBA" id="ARBA00042688"/>
    </source>
</evidence>
<reference evidence="22" key="1">
    <citation type="submission" date="2014-05" db="EMBL/GenBank/DDBJ databases">
        <title>The transcriptome of the halophilic microalga Tetraselmis sp. GSL018 isolated from the Great Salt Lake, Utah.</title>
        <authorList>
            <person name="Jinkerson R.E."/>
            <person name="D'Adamo S."/>
            <person name="Posewitz M.C."/>
        </authorList>
    </citation>
    <scope>NUCLEOTIDE SEQUENCE</scope>
    <source>
        <strain evidence="22">GSL018</strain>
    </source>
</reference>
<keyword evidence="3" id="KW-0444">Lipid biosynthesis</keyword>
<dbReference type="GO" id="GO:0005789">
    <property type="term" value="C:endoplasmic reticulum membrane"/>
    <property type="evidence" value="ECO:0007669"/>
    <property type="project" value="UniProtKB-SubCell"/>
</dbReference>
<keyword evidence="15" id="KW-1207">Sterol metabolism</keyword>
<name>A0A061S7K6_9CHLO</name>
<evidence type="ECO:0000256" key="1">
    <source>
        <dbReference type="ARBA" id="ARBA00004477"/>
    </source>
</evidence>
<evidence type="ECO:0000256" key="20">
    <source>
        <dbReference type="SAM" id="MobiDB-lite"/>
    </source>
</evidence>
<evidence type="ECO:0000256" key="9">
    <source>
        <dbReference type="ARBA" id="ARBA00022955"/>
    </source>
</evidence>
<proteinExistence type="inferred from homology"/>
<dbReference type="GO" id="GO:0006695">
    <property type="term" value="P:cholesterol biosynthetic process"/>
    <property type="evidence" value="ECO:0007669"/>
    <property type="project" value="UniProtKB-KW"/>
</dbReference>
<dbReference type="EC" id="1.3.1.21" evidence="17"/>
<feature type="transmembrane region" description="Helical" evidence="21">
    <location>
        <begin position="57"/>
        <end position="80"/>
    </location>
</feature>
<evidence type="ECO:0000256" key="13">
    <source>
        <dbReference type="ARBA" id="ARBA00023098"/>
    </source>
</evidence>
<dbReference type="PROSITE" id="PS01017">
    <property type="entry name" value="STEROL_REDUCT_1"/>
    <property type="match status" value="1"/>
</dbReference>
<evidence type="ECO:0000256" key="10">
    <source>
        <dbReference type="ARBA" id="ARBA00022989"/>
    </source>
</evidence>
<protein>
    <recommendedName>
        <fullName evidence="18">7-dehydrocholesterol reductase</fullName>
        <ecNumber evidence="17">1.3.1.21</ecNumber>
    </recommendedName>
    <alternativeName>
        <fullName evidence="19">Sterol Delta(7)-reductase</fullName>
    </alternativeName>
</protein>
<dbReference type="FunFam" id="1.20.120.1630:FF:000006">
    <property type="entry name" value="Putative 7-dehydrocholesterol reductase"/>
    <property type="match status" value="1"/>
</dbReference>
<evidence type="ECO:0000256" key="2">
    <source>
        <dbReference type="ARBA" id="ARBA00005402"/>
    </source>
</evidence>
<dbReference type="PROSITE" id="PS01018">
    <property type="entry name" value="STEROL_REDUCT_2"/>
    <property type="match status" value="1"/>
</dbReference>
<dbReference type="Pfam" id="PF01222">
    <property type="entry name" value="ERG4_ERG24"/>
    <property type="match status" value="1"/>
</dbReference>
<evidence type="ECO:0000256" key="18">
    <source>
        <dbReference type="ARBA" id="ARBA00039984"/>
    </source>
</evidence>
<feature type="transmembrane region" description="Helical" evidence="21">
    <location>
        <begin position="246"/>
        <end position="263"/>
    </location>
</feature>
<evidence type="ECO:0000256" key="6">
    <source>
        <dbReference type="ARBA" id="ARBA00022778"/>
    </source>
</evidence>
<evidence type="ECO:0000256" key="16">
    <source>
        <dbReference type="ARBA" id="ARBA00023221"/>
    </source>
</evidence>
<keyword evidence="16" id="KW-0753">Steroid metabolism</keyword>